<dbReference type="OrthoDB" id="10020990at2759"/>
<feature type="coiled-coil region" evidence="1">
    <location>
        <begin position="48"/>
        <end position="75"/>
    </location>
</feature>
<dbReference type="Pfam" id="PF01023">
    <property type="entry name" value="S_100"/>
    <property type="match status" value="1"/>
</dbReference>
<protein>
    <recommendedName>
        <fullName evidence="2">S100/CaBP-9k-type calcium binding subdomain domain-containing protein</fullName>
    </recommendedName>
</protein>
<dbReference type="Proteomes" id="UP001148018">
    <property type="component" value="Unassembled WGS sequence"/>
</dbReference>
<evidence type="ECO:0000259" key="2">
    <source>
        <dbReference type="SMART" id="SM01394"/>
    </source>
</evidence>
<dbReference type="AlphaFoldDB" id="A0A9Q0E0D6"/>
<dbReference type="SMART" id="SM01394">
    <property type="entry name" value="S_100"/>
    <property type="match status" value="1"/>
</dbReference>
<sequence length="123" mass="13858">MAIVLKYHGVVCGREQSGPLNQSLLRSKMHIDGTNDHDYCSVPVQSALDMAASTAEDLSKEVEDLRKEITELRMEPAITKLVDVYKKYAGRDKLIGKKEFQKLVETELSNFITVRKADIMLCV</sequence>
<keyword evidence="4" id="KW-1185">Reference proteome</keyword>
<evidence type="ECO:0000313" key="4">
    <source>
        <dbReference type="Proteomes" id="UP001148018"/>
    </source>
</evidence>
<gene>
    <name evidence="3" type="ORF">NHX12_001778</name>
</gene>
<dbReference type="Gene3D" id="1.10.238.10">
    <property type="entry name" value="EF-hand"/>
    <property type="match status" value="1"/>
</dbReference>
<evidence type="ECO:0000313" key="3">
    <source>
        <dbReference type="EMBL" id="KAJ3598267.1"/>
    </source>
</evidence>
<proteinExistence type="predicted"/>
<name>A0A9Q0E0D6_9TELE</name>
<feature type="domain" description="S100/CaBP-9k-type calcium binding subdomain" evidence="2">
    <location>
        <begin position="74"/>
        <end position="113"/>
    </location>
</feature>
<dbReference type="InterPro" id="IPR013787">
    <property type="entry name" value="S100_Ca-bd_sub"/>
</dbReference>
<dbReference type="InterPro" id="IPR011992">
    <property type="entry name" value="EF-hand-dom_pair"/>
</dbReference>
<organism evidence="3 4">
    <name type="scientific">Muraenolepis orangiensis</name>
    <name type="common">Patagonian moray cod</name>
    <dbReference type="NCBI Taxonomy" id="630683"/>
    <lineage>
        <taxon>Eukaryota</taxon>
        <taxon>Metazoa</taxon>
        <taxon>Chordata</taxon>
        <taxon>Craniata</taxon>
        <taxon>Vertebrata</taxon>
        <taxon>Euteleostomi</taxon>
        <taxon>Actinopterygii</taxon>
        <taxon>Neopterygii</taxon>
        <taxon>Teleostei</taxon>
        <taxon>Neoteleostei</taxon>
        <taxon>Acanthomorphata</taxon>
        <taxon>Zeiogadaria</taxon>
        <taxon>Gadariae</taxon>
        <taxon>Gadiformes</taxon>
        <taxon>Muraenolepidoidei</taxon>
        <taxon>Muraenolepididae</taxon>
        <taxon>Muraenolepis</taxon>
    </lineage>
</organism>
<keyword evidence="1" id="KW-0175">Coiled coil</keyword>
<accession>A0A9Q0E0D6</accession>
<comment type="caution">
    <text evidence="3">The sequence shown here is derived from an EMBL/GenBank/DDBJ whole genome shotgun (WGS) entry which is preliminary data.</text>
</comment>
<dbReference type="EMBL" id="JANIIK010000109">
    <property type="protein sequence ID" value="KAJ3598267.1"/>
    <property type="molecule type" value="Genomic_DNA"/>
</dbReference>
<dbReference type="SUPFAM" id="SSF47473">
    <property type="entry name" value="EF-hand"/>
    <property type="match status" value="1"/>
</dbReference>
<reference evidence="3" key="1">
    <citation type="submission" date="2022-07" db="EMBL/GenBank/DDBJ databases">
        <title>Chromosome-level genome of Muraenolepis orangiensis.</title>
        <authorList>
            <person name="Kim J."/>
        </authorList>
    </citation>
    <scope>NUCLEOTIDE SEQUENCE</scope>
    <source>
        <strain evidence="3">KU_S4_2022</strain>
        <tissue evidence="3">Muscle</tissue>
    </source>
</reference>
<evidence type="ECO:0000256" key="1">
    <source>
        <dbReference type="SAM" id="Coils"/>
    </source>
</evidence>